<feature type="transmembrane region" description="Helical" evidence="6">
    <location>
        <begin position="313"/>
        <end position="339"/>
    </location>
</feature>
<evidence type="ECO:0000313" key="8">
    <source>
        <dbReference type="Proteomes" id="UP001201812"/>
    </source>
</evidence>
<comment type="subcellular location">
    <subcellularLocation>
        <location evidence="1">Membrane</location>
        <topology evidence="1">Multi-pass membrane protein</topology>
    </subcellularLocation>
</comment>
<dbReference type="Pfam" id="PF13520">
    <property type="entry name" value="AA_permease_2"/>
    <property type="match status" value="1"/>
</dbReference>
<keyword evidence="4 6" id="KW-0472">Membrane</keyword>
<evidence type="ECO:0000256" key="3">
    <source>
        <dbReference type="ARBA" id="ARBA00022989"/>
    </source>
</evidence>
<feature type="transmembrane region" description="Helical" evidence="6">
    <location>
        <begin position="40"/>
        <end position="62"/>
    </location>
</feature>
<dbReference type="GO" id="GO:0015179">
    <property type="term" value="F:L-amino acid transmembrane transporter activity"/>
    <property type="evidence" value="ECO:0007669"/>
    <property type="project" value="TreeGrafter"/>
</dbReference>
<feature type="region of interest" description="Disordered" evidence="5">
    <location>
        <begin position="454"/>
        <end position="483"/>
    </location>
</feature>
<dbReference type="AlphaFoldDB" id="A0AAD4N7V5"/>
<dbReference type="GO" id="GO:0016020">
    <property type="term" value="C:membrane"/>
    <property type="evidence" value="ECO:0007669"/>
    <property type="project" value="UniProtKB-SubCell"/>
</dbReference>
<dbReference type="Proteomes" id="UP001201812">
    <property type="component" value="Unassembled WGS sequence"/>
</dbReference>
<dbReference type="InterPro" id="IPR002293">
    <property type="entry name" value="AA/rel_permease1"/>
</dbReference>
<reference evidence="7" key="1">
    <citation type="submission" date="2022-01" db="EMBL/GenBank/DDBJ databases">
        <title>Genome Sequence Resource for Two Populations of Ditylenchus destructor, the Migratory Endoparasitic Phytonematode.</title>
        <authorList>
            <person name="Zhang H."/>
            <person name="Lin R."/>
            <person name="Xie B."/>
        </authorList>
    </citation>
    <scope>NUCLEOTIDE SEQUENCE</scope>
    <source>
        <strain evidence="7">BazhouSP</strain>
    </source>
</reference>
<dbReference type="EMBL" id="JAKKPZ010000006">
    <property type="protein sequence ID" value="KAI1720209.1"/>
    <property type="molecule type" value="Genomic_DNA"/>
</dbReference>
<dbReference type="Gene3D" id="1.20.1740.10">
    <property type="entry name" value="Amino acid/polyamine transporter I"/>
    <property type="match status" value="1"/>
</dbReference>
<evidence type="ECO:0000256" key="2">
    <source>
        <dbReference type="ARBA" id="ARBA00022692"/>
    </source>
</evidence>
<feature type="transmembrane region" description="Helical" evidence="6">
    <location>
        <begin position="12"/>
        <end position="28"/>
    </location>
</feature>
<proteinExistence type="predicted"/>
<evidence type="ECO:0000256" key="5">
    <source>
        <dbReference type="SAM" id="MobiDB-lite"/>
    </source>
</evidence>
<feature type="transmembrane region" description="Helical" evidence="6">
    <location>
        <begin position="134"/>
        <end position="154"/>
    </location>
</feature>
<evidence type="ECO:0000256" key="1">
    <source>
        <dbReference type="ARBA" id="ARBA00004141"/>
    </source>
</evidence>
<sequence>MARGDNKMGKWGATSYIIGNIVGSGIFITPSEILRGASSIGVALIIWVISAVIAMLGAYCYVELGTSIRKSGADFAYLCHVKWKPVAFSFMFGGCILAYPATLAIQGATFSEYIIEGLQIEVCDENVLFLTKKLIAFTIIWLLLFLNFFSVKTVVARFQIFASIAKVSSTSIVIATGFYFLIFKGMTQNIAHPFANIYNTVSVHNGTDQVHVLGNSIDTNVTNVIKTNSSLINAFFAGLFSYDGWDVLNFGTEEIDNPKIAMPFAILLGTSLTAIIYLLMNISFFIVLSSEQILKTSAIGTTFATYVFGQFSYVIPFLVSIVLVGSLNGTLFSASRYLFASSRARQFPSFMSCINAKHDSPRPALFFHVLLAMAFTFVGDLNQLISYVGFTQWFQRSLTMCALLYIRFWHKPVHPEAIRRFSWYRCFSSYLNDRLCIFVQIIFNGMVEVDPIAPEKNGGEKEQNGSGPNKAENGLTHRRVFPK</sequence>
<evidence type="ECO:0000313" key="7">
    <source>
        <dbReference type="EMBL" id="KAI1720209.1"/>
    </source>
</evidence>
<dbReference type="PANTHER" id="PTHR11785">
    <property type="entry name" value="AMINO ACID TRANSPORTER"/>
    <property type="match status" value="1"/>
</dbReference>
<protein>
    <submittedName>
        <fullName evidence="7">Amino acid permease domain-containing protein</fullName>
    </submittedName>
</protein>
<name>A0AAD4N7V5_9BILA</name>
<accession>A0AAD4N7V5</accession>
<feature type="transmembrane region" description="Helical" evidence="6">
    <location>
        <begin position="264"/>
        <end position="288"/>
    </location>
</feature>
<keyword evidence="8" id="KW-1185">Reference proteome</keyword>
<feature type="transmembrane region" description="Helical" evidence="6">
    <location>
        <begin position="360"/>
        <end position="378"/>
    </location>
</feature>
<evidence type="ECO:0000256" key="4">
    <source>
        <dbReference type="ARBA" id="ARBA00023136"/>
    </source>
</evidence>
<comment type="caution">
    <text evidence="7">The sequence shown here is derived from an EMBL/GenBank/DDBJ whole genome shotgun (WGS) entry which is preliminary data.</text>
</comment>
<dbReference type="InterPro" id="IPR050598">
    <property type="entry name" value="AminoAcid_Transporter"/>
</dbReference>
<gene>
    <name evidence="7" type="ORF">DdX_05587</name>
</gene>
<organism evidence="7 8">
    <name type="scientific">Ditylenchus destructor</name>
    <dbReference type="NCBI Taxonomy" id="166010"/>
    <lineage>
        <taxon>Eukaryota</taxon>
        <taxon>Metazoa</taxon>
        <taxon>Ecdysozoa</taxon>
        <taxon>Nematoda</taxon>
        <taxon>Chromadorea</taxon>
        <taxon>Rhabditida</taxon>
        <taxon>Tylenchina</taxon>
        <taxon>Tylenchomorpha</taxon>
        <taxon>Sphaerularioidea</taxon>
        <taxon>Anguinidae</taxon>
        <taxon>Anguininae</taxon>
        <taxon>Ditylenchus</taxon>
    </lineage>
</organism>
<feature type="transmembrane region" description="Helical" evidence="6">
    <location>
        <begin position="160"/>
        <end position="182"/>
    </location>
</feature>
<dbReference type="PIRSF" id="PIRSF006060">
    <property type="entry name" value="AA_transporter"/>
    <property type="match status" value="1"/>
</dbReference>
<keyword evidence="2 6" id="KW-0812">Transmembrane</keyword>
<keyword evidence="3 6" id="KW-1133">Transmembrane helix</keyword>
<dbReference type="PANTHER" id="PTHR11785:SF523">
    <property type="entry name" value="AMINO ACID TRANSPORTER PROTEIN 6"/>
    <property type="match status" value="1"/>
</dbReference>
<evidence type="ECO:0000256" key="6">
    <source>
        <dbReference type="SAM" id="Phobius"/>
    </source>
</evidence>